<dbReference type="SUPFAM" id="SSF50891">
    <property type="entry name" value="Cyclophilin-like"/>
    <property type="match status" value="1"/>
</dbReference>
<dbReference type="InterPro" id="IPR029000">
    <property type="entry name" value="Cyclophilin-like_dom_sf"/>
</dbReference>
<evidence type="ECO:0000313" key="5">
    <source>
        <dbReference type="Proteomes" id="UP000594261"/>
    </source>
</evidence>
<dbReference type="AlphaFoldDB" id="A0A7N2MNQ1"/>
<dbReference type="GO" id="GO:0006457">
    <property type="term" value="P:protein folding"/>
    <property type="evidence" value="ECO:0007669"/>
    <property type="project" value="TreeGrafter"/>
</dbReference>
<dbReference type="GO" id="GO:0003755">
    <property type="term" value="F:peptidyl-prolyl cis-trans isomerase activity"/>
    <property type="evidence" value="ECO:0007669"/>
    <property type="project" value="UniProtKB-UniRule"/>
</dbReference>
<keyword evidence="5" id="KW-1185">Reference proteome</keyword>
<feature type="domain" description="PPIase cyclophilin-type" evidence="3">
    <location>
        <begin position="1"/>
        <end position="102"/>
    </location>
</feature>
<dbReference type="EnsemblPlants" id="QL10p004645:mrna">
    <property type="protein sequence ID" value="QL10p004645:mrna"/>
    <property type="gene ID" value="QL10p004645"/>
</dbReference>
<comment type="similarity">
    <text evidence="1 2">Belongs to the cyclophilin-type PPIase family.</text>
</comment>
<reference evidence="4" key="2">
    <citation type="submission" date="2021-01" db="UniProtKB">
        <authorList>
            <consortium name="EnsemblPlants"/>
        </authorList>
    </citation>
    <scope>IDENTIFICATION</scope>
</reference>
<keyword evidence="2" id="KW-0697">Rotamase</keyword>
<evidence type="ECO:0000259" key="3">
    <source>
        <dbReference type="PROSITE" id="PS50072"/>
    </source>
</evidence>
<reference evidence="4 5" key="1">
    <citation type="journal article" date="2016" name="G3 (Bethesda)">
        <title>First Draft Assembly and Annotation of the Genome of a California Endemic Oak Quercus lobata Nee (Fagaceae).</title>
        <authorList>
            <person name="Sork V.L."/>
            <person name="Fitz-Gibbon S.T."/>
            <person name="Puiu D."/>
            <person name="Crepeau M."/>
            <person name="Gugger P.F."/>
            <person name="Sherman R."/>
            <person name="Stevens K."/>
            <person name="Langley C.H."/>
            <person name="Pellegrini M."/>
            <person name="Salzberg S.L."/>
        </authorList>
    </citation>
    <scope>NUCLEOTIDE SEQUENCE [LARGE SCALE GENOMIC DNA]</scope>
    <source>
        <strain evidence="4 5">cv. SW786</strain>
    </source>
</reference>
<dbReference type="InterPro" id="IPR002130">
    <property type="entry name" value="Cyclophilin-type_PPIase_dom"/>
</dbReference>
<dbReference type="GO" id="GO:0016018">
    <property type="term" value="F:cyclosporin A binding"/>
    <property type="evidence" value="ECO:0007669"/>
    <property type="project" value="TreeGrafter"/>
</dbReference>
<keyword evidence="2" id="KW-0413">Isomerase</keyword>
<dbReference type="EMBL" id="LRBV02000010">
    <property type="status" value="NOT_ANNOTATED_CDS"/>
    <property type="molecule type" value="Genomic_DNA"/>
</dbReference>
<protein>
    <recommendedName>
        <fullName evidence="2">Peptidyl-prolyl cis-trans isomerase</fullName>
        <shortName evidence="2">PPIase</shortName>
        <ecNumber evidence="2">5.2.1.8</ecNumber>
    </recommendedName>
</protein>
<dbReference type="GO" id="GO:0005737">
    <property type="term" value="C:cytoplasm"/>
    <property type="evidence" value="ECO:0007669"/>
    <property type="project" value="TreeGrafter"/>
</dbReference>
<dbReference type="PROSITE" id="PS50072">
    <property type="entry name" value="CSA_PPIASE_2"/>
    <property type="match status" value="1"/>
</dbReference>
<dbReference type="Proteomes" id="UP000594261">
    <property type="component" value="Chromosome 10"/>
</dbReference>
<dbReference type="OMA" id="MCPDYMI"/>
<evidence type="ECO:0000313" key="4">
    <source>
        <dbReference type="EnsemblPlants" id="QL10p004645:mrna"/>
    </source>
</evidence>
<dbReference type="Gene3D" id="2.40.100.10">
    <property type="entry name" value="Cyclophilin-like"/>
    <property type="match status" value="1"/>
</dbReference>
<dbReference type="PANTHER" id="PTHR11071:SF561">
    <property type="entry name" value="PEPTIDYL-PROLYL CIS-TRANS ISOMERASE D-RELATED"/>
    <property type="match status" value="1"/>
</dbReference>
<dbReference type="PANTHER" id="PTHR11071">
    <property type="entry name" value="PEPTIDYL-PROLYL CIS-TRANS ISOMERASE"/>
    <property type="match status" value="1"/>
</dbReference>
<name>A0A7N2MNQ1_QUELO</name>
<organism evidence="4 5">
    <name type="scientific">Quercus lobata</name>
    <name type="common">Valley oak</name>
    <dbReference type="NCBI Taxonomy" id="97700"/>
    <lineage>
        <taxon>Eukaryota</taxon>
        <taxon>Viridiplantae</taxon>
        <taxon>Streptophyta</taxon>
        <taxon>Embryophyta</taxon>
        <taxon>Tracheophyta</taxon>
        <taxon>Spermatophyta</taxon>
        <taxon>Magnoliopsida</taxon>
        <taxon>eudicotyledons</taxon>
        <taxon>Gunneridae</taxon>
        <taxon>Pentapetalae</taxon>
        <taxon>rosids</taxon>
        <taxon>fabids</taxon>
        <taxon>Fagales</taxon>
        <taxon>Fagaceae</taxon>
        <taxon>Quercus</taxon>
    </lineage>
</organism>
<dbReference type="Gramene" id="QL10p004645:mrna">
    <property type="protein sequence ID" value="QL10p004645:mrna"/>
    <property type="gene ID" value="QL10p004645"/>
</dbReference>
<evidence type="ECO:0000256" key="1">
    <source>
        <dbReference type="ARBA" id="ARBA00007365"/>
    </source>
</evidence>
<dbReference type="PRINTS" id="PR00153">
    <property type="entry name" value="CSAPPISMRASE"/>
</dbReference>
<dbReference type="Pfam" id="PF00160">
    <property type="entry name" value="Pro_isomerase"/>
    <property type="match status" value="1"/>
</dbReference>
<dbReference type="EC" id="5.2.1.8" evidence="2"/>
<evidence type="ECO:0000256" key="2">
    <source>
        <dbReference type="RuleBase" id="RU363019"/>
    </source>
</evidence>
<comment type="catalytic activity">
    <reaction evidence="2">
        <text>[protein]-peptidylproline (omega=180) = [protein]-peptidylproline (omega=0)</text>
        <dbReference type="Rhea" id="RHEA:16237"/>
        <dbReference type="Rhea" id="RHEA-COMP:10747"/>
        <dbReference type="Rhea" id="RHEA-COMP:10748"/>
        <dbReference type="ChEBI" id="CHEBI:83833"/>
        <dbReference type="ChEBI" id="CHEBI:83834"/>
        <dbReference type="EC" id="5.2.1.8"/>
    </reaction>
</comment>
<proteinExistence type="inferred from homology"/>
<accession>A0A7N2MNQ1</accession>
<comment type="function">
    <text evidence="2">PPIases accelerate the folding of proteins. It catalyzes the cis-trans isomerization of proline imidic peptide bonds in oligopeptides.</text>
</comment>
<dbReference type="InParanoid" id="A0A7N2MNQ1"/>
<sequence>MASNPKVFFDMTINGQPTGCIIMKLYTDGGDFTTENSTGGKSIYGAKFADENFVKKHTGPRVLSMANAGPETNGSQFFIYTAKTEWLNGKHIVFGEIIEGIDPKMRQHYQSPV</sequence>